<dbReference type="OrthoDB" id="3912037at2759"/>
<keyword evidence="4" id="KW-1185">Reference proteome</keyword>
<dbReference type="InterPro" id="IPR001138">
    <property type="entry name" value="Zn2Cys6_DnaBD"/>
</dbReference>
<dbReference type="SUPFAM" id="SSF57701">
    <property type="entry name" value="Zn2/Cys6 DNA-binding domain"/>
    <property type="match status" value="1"/>
</dbReference>
<feature type="region of interest" description="Disordered" evidence="2">
    <location>
        <begin position="1"/>
        <end position="48"/>
    </location>
</feature>
<proteinExistence type="predicted"/>
<dbReference type="CDD" id="cd00067">
    <property type="entry name" value="GAL4"/>
    <property type="match status" value="1"/>
</dbReference>
<accession>A0A074WMG7</accession>
<evidence type="ECO:0000313" key="3">
    <source>
        <dbReference type="EMBL" id="KEQ74348.1"/>
    </source>
</evidence>
<evidence type="ECO:0000313" key="4">
    <source>
        <dbReference type="Proteomes" id="UP000027730"/>
    </source>
</evidence>
<organism evidence="3 4">
    <name type="scientific">Aureobasidium namibiae CBS 147.97</name>
    <dbReference type="NCBI Taxonomy" id="1043004"/>
    <lineage>
        <taxon>Eukaryota</taxon>
        <taxon>Fungi</taxon>
        <taxon>Dikarya</taxon>
        <taxon>Ascomycota</taxon>
        <taxon>Pezizomycotina</taxon>
        <taxon>Dothideomycetes</taxon>
        <taxon>Dothideomycetidae</taxon>
        <taxon>Dothideales</taxon>
        <taxon>Saccotheciaceae</taxon>
        <taxon>Aureobasidium</taxon>
    </lineage>
</organism>
<dbReference type="GeneID" id="25413422"/>
<dbReference type="InterPro" id="IPR036864">
    <property type="entry name" value="Zn2-C6_fun-type_DNA-bd_sf"/>
</dbReference>
<feature type="compositionally biased region" description="Acidic residues" evidence="2">
    <location>
        <begin position="148"/>
        <end position="168"/>
    </location>
</feature>
<protein>
    <recommendedName>
        <fullName evidence="5">Zn(2)-C6 fungal-type domain-containing protein</fullName>
    </recommendedName>
</protein>
<keyword evidence="1" id="KW-0539">Nucleus</keyword>
<feature type="compositionally biased region" description="Polar residues" evidence="2">
    <location>
        <begin position="122"/>
        <end position="131"/>
    </location>
</feature>
<dbReference type="Proteomes" id="UP000027730">
    <property type="component" value="Unassembled WGS sequence"/>
</dbReference>
<dbReference type="EMBL" id="KL584707">
    <property type="protein sequence ID" value="KEQ74348.1"/>
    <property type="molecule type" value="Genomic_DNA"/>
</dbReference>
<gene>
    <name evidence="3" type="ORF">M436DRAFT_62742</name>
</gene>
<dbReference type="AlphaFoldDB" id="A0A074WMG7"/>
<evidence type="ECO:0008006" key="5">
    <source>
        <dbReference type="Google" id="ProtNLM"/>
    </source>
</evidence>
<feature type="region of interest" description="Disordered" evidence="2">
    <location>
        <begin position="77"/>
        <end position="172"/>
    </location>
</feature>
<dbReference type="GO" id="GO:0008270">
    <property type="term" value="F:zinc ion binding"/>
    <property type="evidence" value="ECO:0007669"/>
    <property type="project" value="InterPro"/>
</dbReference>
<name>A0A074WMG7_9PEZI</name>
<dbReference type="RefSeq" id="XP_013428639.1">
    <property type="nucleotide sequence ID" value="XM_013573185.1"/>
</dbReference>
<reference evidence="3 4" key="1">
    <citation type="journal article" date="2014" name="BMC Genomics">
        <title>Genome sequencing of four Aureobasidium pullulans varieties: biotechnological potential, stress tolerance, and description of new species.</title>
        <authorList>
            <person name="Gostin Ar C."/>
            <person name="Ohm R.A."/>
            <person name="Kogej T."/>
            <person name="Sonjak S."/>
            <person name="Turk M."/>
            <person name="Zajc J."/>
            <person name="Zalar P."/>
            <person name="Grube M."/>
            <person name="Sun H."/>
            <person name="Han J."/>
            <person name="Sharma A."/>
            <person name="Chiniquy J."/>
            <person name="Ngan C.Y."/>
            <person name="Lipzen A."/>
            <person name="Barry K."/>
            <person name="Grigoriev I.V."/>
            <person name="Gunde-Cimerman N."/>
        </authorList>
    </citation>
    <scope>NUCLEOTIDE SEQUENCE [LARGE SCALE GENOMIC DNA]</scope>
    <source>
        <strain evidence="3 4">CBS 147.97</strain>
    </source>
</reference>
<sequence>MTSKSKKSKYATTKSTSLGAAHQGMKSDHETSNIEQSNTTEPKWIPVGELGDYYAKHKPIGRRYPVQSQLDFDNLYIDESRDEIQDSESETSNNKQGAKPTRKPTGKSTATSGPITDAKSASVLQWISSRSTKGKDKSKMSNGKYSEEDGEESSEEDEKQEEDQAEDPNTERYKSCDTCFWARVKCVVKEGDKRCQECEKRGRNCHFSIKGQRPLHQPPG</sequence>
<evidence type="ECO:0000256" key="1">
    <source>
        <dbReference type="ARBA" id="ARBA00023242"/>
    </source>
</evidence>
<dbReference type="GO" id="GO:0000981">
    <property type="term" value="F:DNA-binding transcription factor activity, RNA polymerase II-specific"/>
    <property type="evidence" value="ECO:0007669"/>
    <property type="project" value="InterPro"/>
</dbReference>
<dbReference type="HOGENOM" id="CLU_1255751_0_0_1"/>
<evidence type="ECO:0000256" key="2">
    <source>
        <dbReference type="SAM" id="MobiDB-lite"/>
    </source>
</evidence>